<keyword evidence="1" id="KW-1185">Reference proteome</keyword>
<protein>
    <submittedName>
        <fullName evidence="2">Uncharacterized protein LOC142178021</fullName>
    </submittedName>
</protein>
<evidence type="ECO:0000313" key="2">
    <source>
        <dbReference type="RefSeq" id="XP_075103439.1"/>
    </source>
</evidence>
<name>A0AC58U1T0_TOBAC</name>
<organism evidence="1 2">
    <name type="scientific">Nicotiana tabacum</name>
    <name type="common">Common tobacco</name>
    <dbReference type="NCBI Taxonomy" id="4097"/>
    <lineage>
        <taxon>Eukaryota</taxon>
        <taxon>Viridiplantae</taxon>
        <taxon>Streptophyta</taxon>
        <taxon>Embryophyta</taxon>
        <taxon>Tracheophyta</taxon>
        <taxon>Spermatophyta</taxon>
        <taxon>Magnoliopsida</taxon>
        <taxon>eudicotyledons</taxon>
        <taxon>Gunneridae</taxon>
        <taxon>Pentapetalae</taxon>
        <taxon>asterids</taxon>
        <taxon>lamiids</taxon>
        <taxon>Solanales</taxon>
        <taxon>Solanaceae</taxon>
        <taxon>Nicotianoideae</taxon>
        <taxon>Nicotianeae</taxon>
        <taxon>Nicotiana</taxon>
    </lineage>
</organism>
<evidence type="ECO:0000313" key="1">
    <source>
        <dbReference type="Proteomes" id="UP000790787"/>
    </source>
</evidence>
<sequence length="731" mass="83715">MANTMDGSVPKTRNKYNDADKKVIEKNFRAKKILVFGIAPDKYNWFSAYQSSKEIWEALQTAYGRTTQVKQSKIDILTSEYELFRMKDDESIHEMHTRFTFIINEIHSLGEIIPRKSLVRKILNVLHGSWESKVNVITEAKDLQKLTIDELIVNLKTYEIKKNKDNERIDPKRENNLVLKTYKNDTSGEDADMAYLTKRFQKMVRRNGDKATKRNPVPNKRFKRKDVAHNVVKQALAAWGNFSSESGEDDEQSDSSMMAVKSEAVKYDYIFALMVKSDDDEYEVNFLDSQRNLKSYSQKRHISLANIVIDAYHNLIKDKNALIVELGEVEHERDDLLVVVVDLKETTMKLKRGGRHEINQKGKGVASEAHIKLENELQTVKSIMCVELERNRQLQEDLGRVKSDLEKSLKWTWSSNAIAAMYTSNGGNRQGVGFQREKTPYNPHSKYVTVPDNWFCTHCGNTGHFKENCKARIQSQQKNKVFVEKVTTAKEPGPSTKKLKESSQKWYIDSGCSKYMTESTNNFLSLKALQGVSFGNGKKGFILGVGRIGKSLAHSIENMYYVNRLNCLSDVDDDAELWHKRLGHASFTLLNKLVKKDLVCGLPKSSLKDHKVKMSHNVVCIRSDHDTEFDNAKFDEFCAENGITQAINTTCYLVNKCMIRSLLNKTPYKLLNGRKPKVTHLRTFGCKYFDLNNGKEALEEFGAKSDEGIFLGYSSQSKAYKVYNKRTQCVE</sequence>
<accession>A0AC58U1T0</accession>
<reference evidence="2" key="2">
    <citation type="submission" date="2025-08" db="UniProtKB">
        <authorList>
            <consortium name="RefSeq"/>
        </authorList>
    </citation>
    <scope>IDENTIFICATION</scope>
    <source>
        <tissue evidence="2">Leaf</tissue>
    </source>
</reference>
<reference evidence="1" key="1">
    <citation type="journal article" date="2014" name="Nat. Commun.">
        <title>The tobacco genome sequence and its comparison with those of tomato and potato.</title>
        <authorList>
            <person name="Sierro N."/>
            <person name="Battey J.N."/>
            <person name="Ouadi S."/>
            <person name="Bakaher N."/>
            <person name="Bovet L."/>
            <person name="Willig A."/>
            <person name="Goepfert S."/>
            <person name="Peitsch M.C."/>
            <person name="Ivanov N.V."/>
        </authorList>
    </citation>
    <scope>NUCLEOTIDE SEQUENCE [LARGE SCALE GENOMIC DNA]</scope>
</reference>
<dbReference type="Proteomes" id="UP000790787">
    <property type="component" value="Chromosome 24"/>
</dbReference>
<proteinExistence type="predicted"/>
<dbReference type="RefSeq" id="XP_075103439.1">
    <property type="nucleotide sequence ID" value="XM_075247338.1"/>
</dbReference>
<gene>
    <name evidence="2" type="primary">LOC142178021</name>
</gene>